<feature type="coiled-coil region" evidence="1">
    <location>
        <begin position="4"/>
        <end position="34"/>
    </location>
</feature>
<accession>Q31HW6</accession>
<evidence type="ECO:0000313" key="2">
    <source>
        <dbReference type="EMBL" id="ABB41257.1"/>
    </source>
</evidence>
<dbReference type="AlphaFoldDB" id="Q31HW6"/>
<organism evidence="2">
    <name type="scientific">Hydrogenovibrio crunogenus (strain DSM 25203 / XCL-2)</name>
    <name type="common">Thiomicrospira crunogena</name>
    <dbReference type="NCBI Taxonomy" id="317025"/>
    <lineage>
        <taxon>Bacteria</taxon>
        <taxon>Pseudomonadati</taxon>
        <taxon>Pseudomonadota</taxon>
        <taxon>Gammaproteobacteria</taxon>
        <taxon>Thiotrichales</taxon>
        <taxon>Piscirickettsiaceae</taxon>
        <taxon>Hydrogenovibrio</taxon>
    </lineage>
</organism>
<dbReference type="STRING" id="317025.Tcr_0661"/>
<dbReference type="KEGG" id="tcx:Tcr_0661"/>
<proteinExistence type="predicted"/>
<keyword evidence="1" id="KW-0175">Coiled coil</keyword>
<evidence type="ECO:0000256" key="1">
    <source>
        <dbReference type="SAM" id="Coils"/>
    </source>
</evidence>
<gene>
    <name evidence="2" type="ordered locus">Tcr_0661</name>
</gene>
<dbReference type="EMBL" id="CP000109">
    <property type="protein sequence ID" value="ABB41257.1"/>
    <property type="molecule type" value="Genomic_DNA"/>
</dbReference>
<name>Q31HW6_HYDCU</name>
<protein>
    <submittedName>
        <fullName evidence="2">Uncharacterized protein</fullName>
    </submittedName>
</protein>
<reference evidence="2" key="1">
    <citation type="submission" date="2006-07" db="EMBL/GenBank/DDBJ databases">
        <title>Complete sequence of Thiomicrospira crunogena XCL-2.</title>
        <authorList>
            <consortium name="US DOE Joint Genome Institute"/>
            <person name="Copeland A."/>
            <person name="Lucas S."/>
            <person name="Lapidus A."/>
            <person name="Barry K."/>
            <person name="Detter J.C."/>
            <person name="Glavina del Rio T."/>
            <person name="Hammon N."/>
            <person name="Israni S."/>
            <person name="Dalin E."/>
            <person name="Tice H."/>
            <person name="Pitluck S."/>
            <person name="Chain P."/>
            <person name="Malfatti S."/>
            <person name="Shin M."/>
            <person name="Vergez L."/>
            <person name="Schmutz J."/>
            <person name="Larimer F."/>
            <person name="Land M."/>
            <person name="Hauser L."/>
            <person name="Kyrpides N."/>
            <person name="Lykidis A."/>
            <person name="Scott K.M."/>
            <person name="Sievert S."/>
            <person name="Kerfeld C."/>
            <person name="Freyermuth S."/>
            <person name="Dobrinski K."/>
            <person name="Boller A."/>
            <person name="Fitzpatrick K."/>
            <person name="Thoma P."/>
            <person name="Moore J."/>
            <person name="Richardson P."/>
        </authorList>
    </citation>
    <scope>NUCLEOTIDE SEQUENCE</scope>
    <source>
        <strain evidence="2">XCL-2</strain>
    </source>
</reference>
<dbReference type="HOGENOM" id="CLU_2060360_0_0_6"/>
<sequence>MRTLKSTMALKKEVKQLQKQLEQQEITIALLRNAELERSTEFVNQMQLIFGLVDYLFYDAEEIRTLGEAQKRWEEFKQTVNESESAAKALEVLDLEIEISHGENQQIVMNSWSQSRQMT</sequence>